<feature type="region of interest" description="Disordered" evidence="7">
    <location>
        <begin position="99"/>
        <end position="125"/>
    </location>
</feature>
<feature type="transmembrane region" description="Helical" evidence="8">
    <location>
        <begin position="273"/>
        <end position="295"/>
    </location>
</feature>
<evidence type="ECO:0000256" key="7">
    <source>
        <dbReference type="SAM" id="MobiDB-lite"/>
    </source>
</evidence>
<dbReference type="PANTHER" id="PTHR15076:SF15">
    <property type="entry name" value="CD99 ANTIGEN"/>
    <property type="match status" value="1"/>
</dbReference>
<feature type="region of interest" description="Disordered" evidence="7">
    <location>
        <begin position="173"/>
        <end position="271"/>
    </location>
</feature>
<dbReference type="GO" id="GO:2000391">
    <property type="term" value="P:positive regulation of neutrophil extravasation"/>
    <property type="evidence" value="ECO:0007669"/>
    <property type="project" value="TreeGrafter"/>
</dbReference>
<dbReference type="PANTHER" id="PTHR15076">
    <property type="entry name" value="CD99/MIC2 PROTEIN RELATED"/>
    <property type="match status" value="1"/>
</dbReference>
<dbReference type="AlphaFoldDB" id="A0A670IIE8"/>
<accession>A0A670IIE8</accession>
<name>A0A670IIE8_PODMU</name>
<dbReference type="Ensembl" id="ENSPMRT00000012545.1">
    <property type="protein sequence ID" value="ENSPMRP00000011743.1"/>
    <property type="gene ID" value="ENSPMRG00000007861.1"/>
</dbReference>
<comment type="subcellular location">
    <subcellularLocation>
        <location evidence="1">Membrane</location>
        <topology evidence="1">Single-pass type I membrane protein</topology>
    </subcellularLocation>
</comment>
<reference evidence="9" key="2">
    <citation type="submission" date="2025-08" db="UniProtKB">
        <authorList>
            <consortium name="Ensembl"/>
        </authorList>
    </citation>
    <scope>IDENTIFICATION</scope>
</reference>
<dbReference type="GeneTree" id="ENSGT00940000154344"/>
<dbReference type="GO" id="GO:0072683">
    <property type="term" value="P:T cell extravasation"/>
    <property type="evidence" value="ECO:0007669"/>
    <property type="project" value="TreeGrafter"/>
</dbReference>
<keyword evidence="3 8" id="KW-0812">Transmembrane</keyword>
<dbReference type="GO" id="GO:0034109">
    <property type="term" value="P:homotypic cell-cell adhesion"/>
    <property type="evidence" value="ECO:0007669"/>
    <property type="project" value="TreeGrafter"/>
</dbReference>
<evidence type="ECO:0000256" key="1">
    <source>
        <dbReference type="ARBA" id="ARBA00004479"/>
    </source>
</evidence>
<dbReference type="GO" id="GO:0005886">
    <property type="term" value="C:plasma membrane"/>
    <property type="evidence" value="ECO:0007669"/>
    <property type="project" value="TreeGrafter"/>
</dbReference>
<proteinExistence type="inferred from homology"/>
<feature type="compositionally biased region" description="Basic residues" evidence="7">
    <location>
        <begin position="99"/>
        <end position="108"/>
    </location>
</feature>
<reference evidence="9 10" key="1">
    <citation type="journal article" date="2019" name="Proc. Natl. Acad. Sci. U.S.A.">
        <title>Regulatory changes in pterin and carotenoid genes underlie balanced color polymorphisms in the wall lizard.</title>
        <authorList>
            <person name="Andrade P."/>
            <person name="Pinho C."/>
            <person name="Perez I de Lanuza G."/>
            <person name="Afonso S."/>
            <person name="Brejcha J."/>
            <person name="Rubin C.J."/>
            <person name="Wallerman O."/>
            <person name="Pereira P."/>
            <person name="Sabatino S.J."/>
            <person name="Bellati A."/>
            <person name="Pellitteri-Rosa D."/>
            <person name="Bosakova Z."/>
            <person name="Bunikis I."/>
            <person name="Carretero M.A."/>
            <person name="Feiner N."/>
            <person name="Marsik P."/>
            <person name="Pauperio F."/>
            <person name="Salvi D."/>
            <person name="Soler L."/>
            <person name="While G.M."/>
            <person name="Uller T."/>
            <person name="Font E."/>
            <person name="Andersson L."/>
            <person name="Carneiro M."/>
        </authorList>
    </citation>
    <scope>NUCLEOTIDE SEQUENCE</scope>
</reference>
<dbReference type="InterPro" id="IPR022078">
    <property type="entry name" value="CD99L2"/>
</dbReference>
<dbReference type="Pfam" id="PF12301">
    <property type="entry name" value="CD99L2"/>
    <property type="match status" value="1"/>
</dbReference>
<evidence type="ECO:0000256" key="4">
    <source>
        <dbReference type="ARBA" id="ARBA00022729"/>
    </source>
</evidence>
<evidence type="ECO:0000256" key="2">
    <source>
        <dbReference type="ARBA" id="ARBA00008763"/>
    </source>
</evidence>
<evidence type="ECO:0000256" key="6">
    <source>
        <dbReference type="ARBA" id="ARBA00023136"/>
    </source>
</evidence>
<keyword evidence="6 8" id="KW-0472">Membrane</keyword>
<reference evidence="9" key="3">
    <citation type="submission" date="2025-09" db="UniProtKB">
        <authorList>
            <consortium name="Ensembl"/>
        </authorList>
    </citation>
    <scope>IDENTIFICATION</scope>
</reference>
<keyword evidence="10" id="KW-1185">Reference proteome</keyword>
<evidence type="ECO:0000256" key="5">
    <source>
        <dbReference type="ARBA" id="ARBA00022989"/>
    </source>
</evidence>
<gene>
    <name evidence="9" type="primary">CD99</name>
</gene>
<evidence type="ECO:0000313" key="9">
    <source>
        <dbReference type="Ensembl" id="ENSPMRP00000011743.1"/>
    </source>
</evidence>
<keyword evidence="4" id="KW-0732">Signal</keyword>
<evidence type="ECO:0000313" key="10">
    <source>
        <dbReference type="Proteomes" id="UP000472272"/>
    </source>
</evidence>
<dbReference type="Proteomes" id="UP000472272">
    <property type="component" value="Chromosome 4"/>
</dbReference>
<keyword evidence="5 8" id="KW-1133">Transmembrane helix</keyword>
<evidence type="ECO:0000256" key="8">
    <source>
        <dbReference type="SAM" id="Phobius"/>
    </source>
</evidence>
<sequence length="332" mass="35340">MEESPAAPHPSRRLPAGFLLLRGMTQRWCLLLATGVGVALPRLSFHWLPELGAHSALAALLFGGGSPSERCCESPFWLRGCKLRAACFAAEAERARKGVRGKRGRSLHPLRGGGKQGKDPSRDWQRREVRLKSRRAAAAAAVDGGTMTRLALLVPFAALVLLAGRGRGQDFDLADAFGDPEDVTQKPIPPNKKPTQHDDDGFNLEDAFVDDPKKPEPPALPQPDPGSHGNTGDFSDLDLNDGQAPPDPPKGRASNPSSGGSDSGGKAEENPGMLAGIISSVLVAVAGAVSSFVAYQKKKLCFKASDEENVNMQSQQGAHSEPPVQRTLLQKQ</sequence>
<organism evidence="9 10">
    <name type="scientific">Podarcis muralis</name>
    <name type="common">Wall lizard</name>
    <name type="synonym">Lacerta muralis</name>
    <dbReference type="NCBI Taxonomy" id="64176"/>
    <lineage>
        <taxon>Eukaryota</taxon>
        <taxon>Metazoa</taxon>
        <taxon>Chordata</taxon>
        <taxon>Craniata</taxon>
        <taxon>Vertebrata</taxon>
        <taxon>Euteleostomi</taxon>
        <taxon>Lepidosauria</taxon>
        <taxon>Squamata</taxon>
        <taxon>Bifurcata</taxon>
        <taxon>Unidentata</taxon>
        <taxon>Episquamata</taxon>
        <taxon>Laterata</taxon>
        <taxon>Lacertibaenia</taxon>
        <taxon>Lacertidae</taxon>
        <taxon>Podarcis</taxon>
    </lineage>
</organism>
<feature type="compositionally biased region" description="Basic and acidic residues" evidence="7">
    <location>
        <begin position="116"/>
        <end position="125"/>
    </location>
</feature>
<evidence type="ECO:0000256" key="3">
    <source>
        <dbReference type="ARBA" id="ARBA00022692"/>
    </source>
</evidence>
<comment type="similarity">
    <text evidence="2">Belongs to the CD99 family.</text>
</comment>
<protein>
    <submittedName>
        <fullName evidence="9">CD99 molecule (Xg blood group)</fullName>
    </submittedName>
</protein>
<feature type="region of interest" description="Disordered" evidence="7">
    <location>
        <begin position="309"/>
        <end position="332"/>
    </location>
</feature>